<organism evidence="1 2">
    <name type="scientific">Pedobacter steynii</name>
    <dbReference type="NCBI Taxonomy" id="430522"/>
    <lineage>
        <taxon>Bacteria</taxon>
        <taxon>Pseudomonadati</taxon>
        <taxon>Bacteroidota</taxon>
        <taxon>Sphingobacteriia</taxon>
        <taxon>Sphingobacteriales</taxon>
        <taxon>Sphingobacteriaceae</taxon>
        <taxon>Pedobacter</taxon>
    </lineage>
</organism>
<protein>
    <submittedName>
        <fullName evidence="1">Uncharacterized protein</fullName>
    </submittedName>
</protein>
<dbReference type="Proteomes" id="UP000183200">
    <property type="component" value="Unassembled WGS sequence"/>
</dbReference>
<reference evidence="2" key="1">
    <citation type="submission" date="2016-10" db="EMBL/GenBank/DDBJ databases">
        <authorList>
            <person name="Varghese N."/>
            <person name="Submissions S."/>
        </authorList>
    </citation>
    <scope>NUCLEOTIDE SEQUENCE [LARGE SCALE GENOMIC DNA]</scope>
    <source>
        <strain evidence="2">DSM 19110</strain>
    </source>
</reference>
<dbReference type="AlphaFoldDB" id="A0A1G9WXE7"/>
<evidence type="ECO:0000313" key="2">
    <source>
        <dbReference type="Proteomes" id="UP000183200"/>
    </source>
</evidence>
<gene>
    <name evidence="1" type="ORF">SAMN05421820_105305</name>
</gene>
<sequence length="47" mass="5291">MSHPNESSNADKHLVEKILGGDKHAFSILIKNLFFKKGLLCQNIQLL</sequence>
<accession>A0A1G9WXE7</accession>
<dbReference type="EMBL" id="FNGY01000005">
    <property type="protein sequence ID" value="SDM88951.1"/>
    <property type="molecule type" value="Genomic_DNA"/>
</dbReference>
<name>A0A1G9WXE7_9SPHI</name>
<evidence type="ECO:0000313" key="1">
    <source>
        <dbReference type="EMBL" id="SDM88951.1"/>
    </source>
</evidence>
<proteinExistence type="predicted"/>
<keyword evidence="2" id="KW-1185">Reference proteome</keyword>